<sequence length="225" mass="25006">MSGLPSIDGRLRVTARGGEVGPALHRRSTPPQPTAPSASSLRRSITVPTSKANQLRVPRAATDPGLLNPASRRSYLRTRKIQADRIPCQLLLFAAQSRKFLADSTKFLFGIGMASMYDVDFSPHQATLKESMNFKDDAKVQPSSGQTPNKGNYYVGHANAIIMMFQYIRDGCRHFHGRLSKKVEEGRGEKRKVGEAYDPRWSSPIEIIMKICNDDVSDEATEKEL</sequence>
<organism evidence="2">
    <name type="scientific">Oryza nivara</name>
    <name type="common">Indian wild rice</name>
    <name type="synonym">Oryza sativa f. spontanea</name>
    <dbReference type="NCBI Taxonomy" id="4536"/>
    <lineage>
        <taxon>Eukaryota</taxon>
        <taxon>Viridiplantae</taxon>
        <taxon>Streptophyta</taxon>
        <taxon>Embryophyta</taxon>
        <taxon>Tracheophyta</taxon>
        <taxon>Spermatophyta</taxon>
        <taxon>Magnoliopsida</taxon>
        <taxon>Liliopsida</taxon>
        <taxon>Poales</taxon>
        <taxon>Poaceae</taxon>
        <taxon>BOP clade</taxon>
        <taxon>Oryzoideae</taxon>
        <taxon>Oryzeae</taxon>
        <taxon>Oryzinae</taxon>
        <taxon>Oryza</taxon>
    </lineage>
</organism>
<evidence type="ECO:0000313" key="3">
    <source>
        <dbReference type="Proteomes" id="UP000006591"/>
    </source>
</evidence>
<proteinExistence type="predicted"/>
<dbReference type="HOGENOM" id="CLU_091504_0_0_1"/>
<feature type="compositionally biased region" description="Polar residues" evidence="1">
    <location>
        <begin position="41"/>
        <end position="52"/>
    </location>
</feature>
<dbReference type="Proteomes" id="UP000006591">
    <property type="component" value="Chromosome 2"/>
</dbReference>
<dbReference type="Gramene" id="ONIVA02G12420.1">
    <property type="protein sequence ID" value="ONIVA02G12420.1"/>
    <property type="gene ID" value="ONIVA02G12420"/>
</dbReference>
<feature type="region of interest" description="Disordered" evidence="1">
    <location>
        <begin position="1"/>
        <end position="52"/>
    </location>
</feature>
<keyword evidence="3" id="KW-1185">Reference proteome</keyword>
<evidence type="ECO:0000313" key="2">
    <source>
        <dbReference type="EnsemblPlants" id="ONIVA02G12420.1"/>
    </source>
</evidence>
<protein>
    <submittedName>
        <fullName evidence="2">Uncharacterized protein</fullName>
    </submittedName>
</protein>
<dbReference type="OMA" id="EIIMKIC"/>
<reference evidence="2" key="1">
    <citation type="submission" date="2015-04" db="UniProtKB">
        <authorList>
            <consortium name="EnsemblPlants"/>
        </authorList>
    </citation>
    <scope>IDENTIFICATION</scope>
    <source>
        <strain evidence="2">SL10</strain>
    </source>
</reference>
<name>A0A0E0G4J3_ORYNI</name>
<accession>A0A0E0G4J3</accession>
<dbReference type="AlphaFoldDB" id="A0A0E0G4J3"/>
<reference evidence="2" key="2">
    <citation type="submission" date="2018-04" db="EMBL/GenBank/DDBJ databases">
        <title>OnivRS2 (Oryza nivara Reference Sequence Version 2).</title>
        <authorList>
            <person name="Zhang J."/>
            <person name="Kudrna D."/>
            <person name="Lee S."/>
            <person name="Talag J."/>
            <person name="Rajasekar S."/>
            <person name="Welchert J."/>
            <person name="Hsing Y.-I."/>
            <person name="Wing R.A."/>
        </authorList>
    </citation>
    <scope>NUCLEOTIDE SEQUENCE [LARGE SCALE GENOMIC DNA]</scope>
    <source>
        <strain evidence="2">SL10</strain>
    </source>
</reference>
<evidence type="ECO:0000256" key="1">
    <source>
        <dbReference type="SAM" id="MobiDB-lite"/>
    </source>
</evidence>
<dbReference type="EnsemblPlants" id="ONIVA02G12420.1">
    <property type="protein sequence ID" value="ONIVA02G12420.1"/>
    <property type="gene ID" value="ONIVA02G12420"/>
</dbReference>